<sequence length="334" mass="36941">MLRFSEERDPAVLTAIVRLRVIDPEGAYWRRGVEAATRWLWETGNVELRVTYTYVTPQEWSSVGSHPLGVWVADQRRYYAAGTLEAGRVAELEALGIVWSVQASAWGAGLAVARSYADVHGHVLPPASAVWEDFPVGVWAKNQRAAALKTVESAARREAGETGLTAAGELSESRREALAEVDPGWCPVREIGWQRGYRLTLTHLRAGGALPERAGEVIVQCEDLGTWIAGQRAGWDQLVPAQQYLLEPIGVEPPAEGETSVPARRTQGDRWAANLAAARQFHAREGHLVVPRKRVELSEGDPVKLGAFLDNTRRRASKPYDQRRAELDALGMRW</sequence>
<dbReference type="Gene3D" id="6.10.140.530">
    <property type="match status" value="2"/>
</dbReference>
<feature type="domain" description="Helicase-associated" evidence="1">
    <location>
        <begin position="269"/>
        <end position="332"/>
    </location>
</feature>
<protein>
    <recommendedName>
        <fullName evidence="1">Helicase-associated domain-containing protein</fullName>
    </recommendedName>
</protein>
<feature type="domain" description="Helicase-associated" evidence="1">
    <location>
        <begin position="27"/>
        <end position="96"/>
    </location>
</feature>
<gene>
    <name evidence="2" type="ORF">GCM10011579_032750</name>
</gene>
<dbReference type="Proteomes" id="UP000600365">
    <property type="component" value="Unassembled WGS sequence"/>
</dbReference>
<evidence type="ECO:0000259" key="1">
    <source>
        <dbReference type="Pfam" id="PF03457"/>
    </source>
</evidence>
<comment type="caution">
    <text evidence="2">The sequence shown here is derived from an EMBL/GenBank/DDBJ whole genome shotgun (WGS) entry which is preliminary data.</text>
</comment>
<keyword evidence="3" id="KW-1185">Reference proteome</keyword>
<dbReference type="PANTHER" id="PTHR33418:SF1">
    <property type="entry name" value="HELICASE-ASSOCIATED DOMAIN-CONTAINING PROTEIN"/>
    <property type="match status" value="1"/>
</dbReference>
<evidence type="ECO:0000313" key="3">
    <source>
        <dbReference type="Proteomes" id="UP000600365"/>
    </source>
</evidence>
<proteinExistence type="predicted"/>
<feature type="domain" description="Helicase-associated" evidence="1">
    <location>
        <begin position="104"/>
        <end position="182"/>
    </location>
</feature>
<dbReference type="Pfam" id="PF03457">
    <property type="entry name" value="HA"/>
    <property type="match status" value="3"/>
</dbReference>
<dbReference type="EMBL" id="BMMM01000005">
    <property type="protein sequence ID" value="GGN63911.1"/>
    <property type="molecule type" value="Genomic_DNA"/>
</dbReference>
<dbReference type="PANTHER" id="PTHR33418">
    <property type="entry name" value="HELICASE-ASSOCIATED"/>
    <property type="match status" value="1"/>
</dbReference>
<organism evidence="2 3">
    <name type="scientific">Streptomyces albiflavescens</name>
    <dbReference type="NCBI Taxonomy" id="1623582"/>
    <lineage>
        <taxon>Bacteria</taxon>
        <taxon>Bacillati</taxon>
        <taxon>Actinomycetota</taxon>
        <taxon>Actinomycetes</taxon>
        <taxon>Kitasatosporales</taxon>
        <taxon>Streptomycetaceae</taxon>
        <taxon>Streptomyces</taxon>
    </lineage>
</organism>
<accession>A0A917Y2C1</accession>
<dbReference type="AlphaFoldDB" id="A0A917Y2C1"/>
<reference evidence="2 3" key="1">
    <citation type="journal article" date="2014" name="Int. J. Syst. Evol. Microbiol.">
        <title>Complete genome sequence of Corynebacterium casei LMG S-19264T (=DSM 44701T), isolated from a smear-ripened cheese.</title>
        <authorList>
            <consortium name="US DOE Joint Genome Institute (JGI-PGF)"/>
            <person name="Walter F."/>
            <person name="Albersmeier A."/>
            <person name="Kalinowski J."/>
            <person name="Ruckert C."/>
        </authorList>
    </citation>
    <scope>NUCLEOTIDE SEQUENCE [LARGE SCALE GENOMIC DNA]</scope>
    <source>
        <strain evidence="2 3">CGMCC 4.7111</strain>
    </source>
</reference>
<name>A0A917Y2C1_9ACTN</name>
<dbReference type="InterPro" id="IPR005114">
    <property type="entry name" value="Helicase_assoc"/>
</dbReference>
<evidence type="ECO:0000313" key="2">
    <source>
        <dbReference type="EMBL" id="GGN63911.1"/>
    </source>
</evidence>